<feature type="compositionally biased region" description="Low complexity" evidence="1">
    <location>
        <begin position="79"/>
        <end position="107"/>
    </location>
</feature>
<evidence type="ECO:0000256" key="2">
    <source>
        <dbReference type="SAM" id="Phobius"/>
    </source>
</evidence>
<dbReference type="EMBL" id="RQYT01000052">
    <property type="protein sequence ID" value="RRD48147.1"/>
    <property type="molecule type" value="Genomic_DNA"/>
</dbReference>
<feature type="region of interest" description="Disordered" evidence="1">
    <location>
        <begin position="79"/>
        <end position="160"/>
    </location>
</feature>
<dbReference type="Proteomes" id="UP000280935">
    <property type="component" value="Unassembled WGS sequence"/>
</dbReference>
<evidence type="ECO:0000313" key="4">
    <source>
        <dbReference type="Proteomes" id="UP000280935"/>
    </source>
</evidence>
<reference evidence="3 4" key="1">
    <citation type="submission" date="2018-11" db="EMBL/GenBank/DDBJ databases">
        <title>Genomes From Bacteria Associated with the Canine Oral Cavity: a Test Case for Automated Genome-Based Taxonomic Assignment.</title>
        <authorList>
            <person name="Coil D.A."/>
            <person name="Jospin G."/>
            <person name="Darling A.E."/>
            <person name="Wallis C."/>
            <person name="Davis I.J."/>
            <person name="Harris S."/>
            <person name="Eisen J.A."/>
            <person name="Holcombe L.J."/>
            <person name="O'Flynn C."/>
        </authorList>
    </citation>
    <scope>NUCLEOTIDE SEQUENCE [LARGE SCALE GENOMIC DNA]</scope>
    <source>
        <strain evidence="3 4">OH2822_COT-296</strain>
    </source>
</reference>
<keyword evidence="2" id="KW-1133">Transmembrane helix</keyword>
<keyword evidence="2" id="KW-0472">Membrane</keyword>
<dbReference type="RefSeq" id="WP_125229125.1">
    <property type="nucleotide sequence ID" value="NZ_RQYT01000052.1"/>
</dbReference>
<organism evidence="3 4">
    <name type="scientific">Arachnia propionica</name>
    <dbReference type="NCBI Taxonomy" id="1750"/>
    <lineage>
        <taxon>Bacteria</taxon>
        <taxon>Bacillati</taxon>
        <taxon>Actinomycetota</taxon>
        <taxon>Actinomycetes</taxon>
        <taxon>Propionibacteriales</taxon>
        <taxon>Propionibacteriaceae</taxon>
        <taxon>Arachnia</taxon>
    </lineage>
</organism>
<comment type="caution">
    <text evidence="3">The sequence shown here is derived from an EMBL/GenBank/DDBJ whole genome shotgun (WGS) entry which is preliminary data.</text>
</comment>
<keyword evidence="2" id="KW-0812">Transmembrane</keyword>
<dbReference type="AlphaFoldDB" id="A0A3P1WQT7"/>
<name>A0A3P1WQT7_9ACTN</name>
<proteinExistence type="predicted"/>
<feature type="transmembrane region" description="Helical" evidence="2">
    <location>
        <begin position="45"/>
        <end position="66"/>
    </location>
</feature>
<accession>A0A3P1WQT7</accession>
<evidence type="ECO:0000313" key="3">
    <source>
        <dbReference type="EMBL" id="RRD48147.1"/>
    </source>
</evidence>
<evidence type="ECO:0000256" key="1">
    <source>
        <dbReference type="SAM" id="MobiDB-lite"/>
    </source>
</evidence>
<protein>
    <submittedName>
        <fullName evidence="3">Uncharacterized protein</fullName>
    </submittedName>
</protein>
<sequence>MSSNQWSGPTGQQGPGPQGYQQGYPQPGPGYGHLPYGPPRRNNTGLIVALVVVLVLVIGGGIALVVTQRGKTVTIDAQGQVQPQGQPGQPQGQPGQPQGQPGQPGQQGEDKPSDGAPQGGQPDEGHPRPENQQRNGGPAPSLPESFAGLKQSGSSEGTFFYTPESGGDYAKTIWVTPQPDKSMQDVGPLPAGGRQIRGWACYELKQDNTGLGGCVGEAHGGVVGILGDPGQYSLEEIAKLGDDLLAVWK</sequence>
<gene>
    <name evidence="3" type="ORF">EII35_14225</name>
</gene>
<feature type="region of interest" description="Disordered" evidence="1">
    <location>
        <begin position="1"/>
        <end position="37"/>
    </location>
</feature>